<sequence length="275" mass="31400">DLNRPILVGGRTYDFGIALRPNTSRITFSLDLRKVENTNGIEIRYGLDIRPMDFLTFRSGYWNDKNFDIRFGVNLGYMGLGAFRAFLPSKKLETGVGEFRISQLSRTKSRRKIFLDIEMSEIDYLLQIVKDDPSVVGVLVRIGGSDVGVAQMQERRNLLKQLVDSGKEVICYGKICSTGAYLLASVSSQIFFHPMGTLDLVGVRSEPMFLRPLMDKLGVHSDFERIGEYKSAIERFARSEMSEVYREQTNNLIDDIYNQIIQMIAEGRNWTPKRV</sequence>
<dbReference type="GO" id="GO:0006508">
    <property type="term" value="P:proteolysis"/>
    <property type="evidence" value="ECO:0007669"/>
    <property type="project" value="InterPro"/>
</dbReference>
<dbReference type="PANTHER" id="PTHR33209">
    <property type="entry name" value="PROTEASE 4"/>
    <property type="match status" value="1"/>
</dbReference>
<name>A0A382WVJ1_9ZZZZ</name>
<dbReference type="AlphaFoldDB" id="A0A382WVJ1"/>
<dbReference type="CDD" id="cd07018">
    <property type="entry name" value="S49_SppA_67K_type"/>
    <property type="match status" value="1"/>
</dbReference>
<organism evidence="2">
    <name type="scientific">marine metagenome</name>
    <dbReference type="NCBI Taxonomy" id="408172"/>
    <lineage>
        <taxon>unclassified sequences</taxon>
        <taxon>metagenomes</taxon>
        <taxon>ecological metagenomes</taxon>
    </lineage>
</organism>
<dbReference type="EMBL" id="UINC01162736">
    <property type="protein sequence ID" value="SVD62654.1"/>
    <property type="molecule type" value="Genomic_DNA"/>
</dbReference>
<dbReference type="Pfam" id="PF01343">
    <property type="entry name" value="Peptidase_S49"/>
    <property type="match status" value="1"/>
</dbReference>
<feature type="non-terminal residue" evidence="2">
    <location>
        <position position="1"/>
    </location>
</feature>
<dbReference type="GO" id="GO:0008233">
    <property type="term" value="F:peptidase activity"/>
    <property type="evidence" value="ECO:0007669"/>
    <property type="project" value="InterPro"/>
</dbReference>
<gene>
    <name evidence="2" type="ORF">METZ01_LOCUS415508</name>
</gene>
<dbReference type="InterPro" id="IPR029045">
    <property type="entry name" value="ClpP/crotonase-like_dom_sf"/>
</dbReference>
<dbReference type="InterPro" id="IPR047217">
    <property type="entry name" value="S49_SppA_67K_type_N"/>
</dbReference>
<dbReference type="InterPro" id="IPR002142">
    <property type="entry name" value="Peptidase_S49"/>
</dbReference>
<evidence type="ECO:0000313" key="2">
    <source>
        <dbReference type="EMBL" id="SVD62654.1"/>
    </source>
</evidence>
<dbReference type="PANTHER" id="PTHR33209:SF2">
    <property type="entry name" value="CHROMOSOME UNDETERMINED SCAFFOLD_55, WHOLE GENOME SHOTGUN SEQUENCE"/>
    <property type="match status" value="1"/>
</dbReference>
<accession>A0A382WVJ1</accession>
<dbReference type="Gene3D" id="3.90.226.10">
    <property type="entry name" value="2-enoyl-CoA Hydratase, Chain A, domain 1"/>
    <property type="match status" value="1"/>
</dbReference>
<feature type="non-terminal residue" evidence="2">
    <location>
        <position position="275"/>
    </location>
</feature>
<protein>
    <recommendedName>
        <fullName evidence="1">Peptidase S49 domain-containing protein</fullName>
    </recommendedName>
</protein>
<feature type="domain" description="Peptidase S49" evidence="1">
    <location>
        <begin position="163"/>
        <end position="274"/>
    </location>
</feature>
<reference evidence="2" key="1">
    <citation type="submission" date="2018-05" db="EMBL/GenBank/DDBJ databases">
        <authorList>
            <person name="Lanie J.A."/>
            <person name="Ng W.-L."/>
            <person name="Kazmierczak K.M."/>
            <person name="Andrzejewski T.M."/>
            <person name="Davidsen T.M."/>
            <person name="Wayne K.J."/>
            <person name="Tettelin H."/>
            <person name="Glass J.I."/>
            <person name="Rusch D."/>
            <person name="Podicherti R."/>
            <person name="Tsui H.-C.T."/>
            <person name="Winkler M.E."/>
        </authorList>
    </citation>
    <scope>NUCLEOTIDE SEQUENCE</scope>
</reference>
<evidence type="ECO:0000259" key="1">
    <source>
        <dbReference type="Pfam" id="PF01343"/>
    </source>
</evidence>
<dbReference type="SUPFAM" id="SSF52096">
    <property type="entry name" value="ClpP/crotonase"/>
    <property type="match status" value="1"/>
</dbReference>
<proteinExistence type="predicted"/>